<protein>
    <recommendedName>
        <fullName evidence="2">CCA-adding enzyme C-terminal domain-containing protein</fullName>
    </recommendedName>
</protein>
<proteinExistence type="predicted"/>
<comment type="caution">
    <text evidence="1">The sequence shown here is derived from an EMBL/GenBank/DDBJ whole genome shotgun (WGS) entry which is preliminary data.</text>
</comment>
<dbReference type="Gene3D" id="1.10.3090.10">
    <property type="entry name" value="cca-adding enzyme, domain 2"/>
    <property type="match status" value="1"/>
</dbReference>
<evidence type="ECO:0000313" key="1">
    <source>
        <dbReference type="EMBL" id="MPN40850.1"/>
    </source>
</evidence>
<sequence length="94" mass="10831">MEVLDQQLTGVSREIRNVLRLDSVYQKAVSNYEAAAAQIKLRINGKALQKLGVPKGPEIGNILRKVRLAWLEQRIKTSDEENEFVLRLVEQRRM</sequence>
<gene>
    <name evidence="1" type="ORF">SDC9_188390</name>
</gene>
<dbReference type="SUPFAM" id="SSF81891">
    <property type="entry name" value="Poly A polymerase C-terminal region-like"/>
    <property type="match status" value="1"/>
</dbReference>
<evidence type="ECO:0008006" key="2">
    <source>
        <dbReference type="Google" id="ProtNLM"/>
    </source>
</evidence>
<name>A0A645HPT1_9ZZZZ</name>
<dbReference type="AlphaFoldDB" id="A0A645HPT1"/>
<organism evidence="1">
    <name type="scientific">bioreactor metagenome</name>
    <dbReference type="NCBI Taxonomy" id="1076179"/>
    <lineage>
        <taxon>unclassified sequences</taxon>
        <taxon>metagenomes</taxon>
        <taxon>ecological metagenomes</taxon>
    </lineage>
</organism>
<dbReference type="EMBL" id="VSSQ01097526">
    <property type="protein sequence ID" value="MPN40850.1"/>
    <property type="molecule type" value="Genomic_DNA"/>
</dbReference>
<reference evidence="1" key="1">
    <citation type="submission" date="2019-08" db="EMBL/GenBank/DDBJ databases">
        <authorList>
            <person name="Kucharzyk K."/>
            <person name="Murdoch R.W."/>
            <person name="Higgins S."/>
            <person name="Loffler F."/>
        </authorList>
    </citation>
    <scope>NUCLEOTIDE SEQUENCE</scope>
</reference>
<accession>A0A645HPT1</accession>